<dbReference type="STRING" id="1016849.A0A0D1Y5P0"/>
<dbReference type="Pfam" id="PF04166">
    <property type="entry name" value="PdxA"/>
    <property type="match status" value="1"/>
</dbReference>
<evidence type="ECO:0000256" key="2">
    <source>
        <dbReference type="ARBA" id="ARBA00023002"/>
    </source>
</evidence>
<dbReference type="HOGENOM" id="CLU_040168_0_1_1"/>
<dbReference type="PANTHER" id="PTHR30004">
    <property type="entry name" value="4-HYDROXYTHREONINE-4-PHOSPHATE DEHYDROGENASE"/>
    <property type="match status" value="1"/>
</dbReference>
<keyword evidence="1" id="KW-0479">Metal-binding</keyword>
<protein>
    <recommendedName>
        <fullName evidence="6">4-hydroxythreonine-4-phosphate dehydrogenase</fullName>
    </recommendedName>
</protein>
<sequence>MVQQLRQTRRPRVAVTFGDPAGIGPELIAKVLSNRQNLEKADIFVLGDRSELQSAIQAADGVEVPVADKAGPQGVQVLDDGTAPSYETVLSEVSKEAGERCFHQLRRGLDLAKAGDIDAIVFAPLNKTSLHLAGMTEEDELRWFAKQLNYTGTTSEINIAGPLWTGRVTSHVGLEKVAGMINKESTLKAIELLHQLRWESGIESPRLGVCALNPHNGENGNFGRQEIDSIAPAVKAARAKGINVEGPFPCDTIFLKRDKYDGIVTMYHDQGQIALKLLSFVGGVTVQGGLPVVISTPAHGTAFDIVGKNIASPVSTQCAFDVAVQMATRRLEKQLSSKSVGYAECLEIGKASLEKVLPHTTTTEVPSCC</sequence>
<dbReference type="GO" id="GO:0046872">
    <property type="term" value="F:metal ion binding"/>
    <property type="evidence" value="ECO:0007669"/>
    <property type="project" value="UniProtKB-KW"/>
</dbReference>
<organism evidence="4 5">
    <name type="scientific">Exophiala sideris</name>
    <dbReference type="NCBI Taxonomy" id="1016849"/>
    <lineage>
        <taxon>Eukaryota</taxon>
        <taxon>Fungi</taxon>
        <taxon>Dikarya</taxon>
        <taxon>Ascomycota</taxon>
        <taxon>Pezizomycotina</taxon>
        <taxon>Eurotiomycetes</taxon>
        <taxon>Chaetothyriomycetidae</taxon>
        <taxon>Chaetothyriales</taxon>
        <taxon>Herpotrichiellaceae</taxon>
        <taxon>Exophiala</taxon>
    </lineage>
</organism>
<dbReference type="GO" id="GO:0051287">
    <property type="term" value="F:NAD binding"/>
    <property type="evidence" value="ECO:0007669"/>
    <property type="project" value="InterPro"/>
</dbReference>
<evidence type="ECO:0000313" key="5">
    <source>
        <dbReference type="Proteomes" id="UP000053599"/>
    </source>
</evidence>
<dbReference type="Gene3D" id="3.40.718.10">
    <property type="entry name" value="Isopropylmalate Dehydrogenase"/>
    <property type="match status" value="1"/>
</dbReference>
<dbReference type="PANTHER" id="PTHR30004:SF3">
    <property type="entry name" value="4-HYDROXYTHREONINE-4-PHOSPHATE DEHYDROGENASE 2-RELATED"/>
    <property type="match status" value="1"/>
</dbReference>
<dbReference type="GO" id="GO:0016491">
    <property type="term" value="F:oxidoreductase activity"/>
    <property type="evidence" value="ECO:0007669"/>
    <property type="project" value="UniProtKB-KW"/>
</dbReference>
<dbReference type="Proteomes" id="UP000053599">
    <property type="component" value="Unassembled WGS sequence"/>
</dbReference>
<gene>
    <name evidence="4" type="ORF">PV11_09920</name>
</gene>
<proteinExistence type="predicted"/>
<name>A0A0D1Y5P0_9EURO</name>
<evidence type="ECO:0000313" key="4">
    <source>
        <dbReference type="EMBL" id="KIV78177.1"/>
    </source>
</evidence>
<dbReference type="AlphaFoldDB" id="A0A0D1Y5P0"/>
<evidence type="ECO:0000256" key="3">
    <source>
        <dbReference type="ARBA" id="ARBA00023027"/>
    </source>
</evidence>
<accession>A0A0D1Y5P0</accession>
<keyword evidence="2" id="KW-0560">Oxidoreductase</keyword>
<dbReference type="InterPro" id="IPR005255">
    <property type="entry name" value="PdxA_fam"/>
</dbReference>
<dbReference type="SUPFAM" id="SSF53659">
    <property type="entry name" value="Isocitrate/Isopropylmalate dehydrogenase-like"/>
    <property type="match status" value="1"/>
</dbReference>
<dbReference type="OrthoDB" id="74991at2759"/>
<dbReference type="EMBL" id="KN846954">
    <property type="protein sequence ID" value="KIV78177.1"/>
    <property type="molecule type" value="Genomic_DNA"/>
</dbReference>
<evidence type="ECO:0000256" key="1">
    <source>
        <dbReference type="ARBA" id="ARBA00022723"/>
    </source>
</evidence>
<reference evidence="4 5" key="1">
    <citation type="submission" date="2015-01" db="EMBL/GenBank/DDBJ databases">
        <title>The Genome Sequence of Exophiala sideris CBS121828.</title>
        <authorList>
            <consortium name="The Broad Institute Genomics Platform"/>
            <person name="Cuomo C."/>
            <person name="de Hoog S."/>
            <person name="Gorbushina A."/>
            <person name="Stielow B."/>
            <person name="Teixiera M."/>
            <person name="Abouelleil A."/>
            <person name="Chapman S.B."/>
            <person name="Priest M."/>
            <person name="Young S.K."/>
            <person name="Wortman J."/>
            <person name="Nusbaum C."/>
            <person name="Birren B."/>
        </authorList>
    </citation>
    <scope>NUCLEOTIDE SEQUENCE [LARGE SCALE GENOMIC DNA]</scope>
    <source>
        <strain evidence="4 5">CBS 121828</strain>
    </source>
</reference>
<keyword evidence="3" id="KW-0520">NAD</keyword>
<evidence type="ECO:0008006" key="6">
    <source>
        <dbReference type="Google" id="ProtNLM"/>
    </source>
</evidence>